<feature type="domain" description="SMC hinge" evidence="2">
    <location>
        <begin position="104"/>
        <end position="216"/>
    </location>
</feature>
<feature type="compositionally biased region" description="Gly residues" evidence="1">
    <location>
        <begin position="463"/>
        <end position="475"/>
    </location>
</feature>
<dbReference type="Gene3D" id="1.20.1060.20">
    <property type="match status" value="1"/>
</dbReference>
<dbReference type="GO" id="GO:0005524">
    <property type="term" value="F:ATP binding"/>
    <property type="evidence" value="ECO:0007669"/>
    <property type="project" value="InterPro"/>
</dbReference>
<evidence type="ECO:0000313" key="3">
    <source>
        <dbReference type="EMBL" id="CAE0493400.1"/>
    </source>
</evidence>
<dbReference type="GO" id="GO:0005694">
    <property type="term" value="C:chromosome"/>
    <property type="evidence" value="ECO:0007669"/>
    <property type="project" value="InterPro"/>
</dbReference>
<accession>A0A7S3QU76</accession>
<dbReference type="PANTHER" id="PTHR22640">
    <property type="entry name" value="STRUCTURAL MAINTENANCE OF CHROMOSOMES FLEXIBLE HINGE DOMAIN-CONTAINING PROTEIN 1"/>
    <property type="match status" value="1"/>
</dbReference>
<evidence type="ECO:0000259" key="2">
    <source>
        <dbReference type="Pfam" id="PF06470"/>
    </source>
</evidence>
<feature type="region of interest" description="Disordered" evidence="1">
    <location>
        <begin position="170"/>
        <end position="191"/>
    </location>
</feature>
<sequence length="490" mass="50849">MDSLLQKLEQRPCGEAPSGAASARKSSTRHQAAAAAAAAAVQGGGGSSSSSSAAAAAAAAAEEEEAGFSWSPQPVLDSELRGTRRMLLTEAATIQQNVPNATTILGPVANLMACEREDVAYALSSLLGNKLLCYVTIKEDDCTALYTYLKEHYGVCKVLSLEAARVHSEPVDQSHPQQPLRIQPQPGAEQALNSDPTGMRFGFVGYAANLVHLSPALLQQPIYSGGGGGRGTSRQAMSLRQTLCSYFFQKIMVFEDSKGWLAFKAALKSTGYHLEPYTKLLGLDGTRANMSSGMLEADGTRGKDNRAAELQVCLGGVPLEAQKQAPLDARVQRIVTSVKELQDVHAKQQAALTSRAAADAALASAAVARDGVNRNLQPEVEQAQAELGNLQAELKRIQRAKDASAGTSAARARAGPASASAAGPGAGPSGRGANPARAQQLQDAQAILGQGLRSRGSHAHPGTAGGKRGGAGGEDGQNSGEGARKQPRRG</sequence>
<feature type="region of interest" description="Disordered" evidence="1">
    <location>
        <begin position="1"/>
        <end position="47"/>
    </location>
</feature>
<dbReference type="PANTHER" id="PTHR22640:SF2">
    <property type="entry name" value="STRUCTURAL MAINTENANCE OF CHROMOSOMES FLEXIBLE HINGE DOMAIN-CONTAINING PROTEIN 1"/>
    <property type="match status" value="1"/>
</dbReference>
<evidence type="ECO:0000256" key="1">
    <source>
        <dbReference type="SAM" id="MobiDB-lite"/>
    </source>
</evidence>
<feature type="compositionally biased region" description="Low complexity" evidence="1">
    <location>
        <begin position="403"/>
        <end position="423"/>
    </location>
</feature>
<protein>
    <recommendedName>
        <fullName evidence="2">SMC hinge domain-containing protein</fullName>
    </recommendedName>
</protein>
<feature type="region of interest" description="Disordered" evidence="1">
    <location>
        <begin position="398"/>
        <end position="490"/>
    </location>
</feature>
<dbReference type="InterPro" id="IPR038892">
    <property type="entry name" value="SMCHD1"/>
</dbReference>
<dbReference type="AlphaFoldDB" id="A0A7S3QU76"/>
<dbReference type="GO" id="GO:0006302">
    <property type="term" value="P:double-strand break repair"/>
    <property type="evidence" value="ECO:0007669"/>
    <property type="project" value="InterPro"/>
</dbReference>
<dbReference type="GO" id="GO:0051276">
    <property type="term" value="P:chromosome organization"/>
    <property type="evidence" value="ECO:0007669"/>
    <property type="project" value="InterPro"/>
</dbReference>
<feature type="compositionally biased region" description="Low complexity" evidence="1">
    <location>
        <begin position="32"/>
        <end position="41"/>
    </location>
</feature>
<dbReference type="InterPro" id="IPR010935">
    <property type="entry name" value="SMC_hinge"/>
</dbReference>
<dbReference type="EMBL" id="HBIP01014584">
    <property type="protein sequence ID" value="CAE0493400.1"/>
    <property type="molecule type" value="Transcribed_RNA"/>
</dbReference>
<dbReference type="Pfam" id="PF06470">
    <property type="entry name" value="SMC_hinge"/>
    <property type="match status" value="1"/>
</dbReference>
<reference evidence="3" key="1">
    <citation type="submission" date="2021-01" db="EMBL/GenBank/DDBJ databases">
        <authorList>
            <person name="Corre E."/>
            <person name="Pelletier E."/>
            <person name="Niang G."/>
            <person name="Scheremetjew M."/>
            <person name="Finn R."/>
            <person name="Kale V."/>
            <person name="Holt S."/>
            <person name="Cochrane G."/>
            <person name="Meng A."/>
            <person name="Brown T."/>
            <person name="Cohen L."/>
        </authorList>
    </citation>
    <scope>NUCLEOTIDE SEQUENCE</scope>
    <source>
        <strain evidence="3">CCMP1320</strain>
    </source>
</reference>
<name>A0A7S3QU76_DUNTE</name>
<organism evidence="3">
    <name type="scientific">Dunaliella tertiolecta</name>
    <name type="common">Green alga</name>
    <dbReference type="NCBI Taxonomy" id="3047"/>
    <lineage>
        <taxon>Eukaryota</taxon>
        <taxon>Viridiplantae</taxon>
        <taxon>Chlorophyta</taxon>
        <taxon>core chlorophytes</taxon>
        <taxon>Chlorophyceae</taxon>
        <taxon>CS clade</taxon>
        <taxon>Chlamydomonadales</taxon>
        <taxon>Dunaliellaceae</taxon>
        <taxon>Dunaliella</taxon>
    </lineage>
</organism>
<proteinExistence type="predicted"/>
<gene>
    <name evidence="3" type="ORF">DTER00134_LOCUS8473</name>
</gene>